<accession>A0A367ZD96</accession>
<dbReference type="CDD" id="cd00769">
    <property type="entry name" value="PheRS_beta_core"/>
    <property type="match status" value="1"/>
</dbReference>
<dbReference type="CDD" id="cd02796">
    <property type="entry name" value="tRNA_bind_bactPheRS"/>
    <property type="match status" value="1"/>
</dbReference>
<dbReference type="EMBL" id="QOQW01000039">
    <property type="protein sequence ID" value="RCK75311.1"/>
    <property type="molecule type" value="Genomic_DNA"/>
</dbReference>
<evidence type="ECO:0000256" key="16">
    <source>
        <dbReference type="PROSITE-ProRule" id="PRU00209"/>
    </source>
</evidence>
<evidence type="ECO:0000259" key="19">
    <source>
        <dbReference type="PROSITE" id="PS51483"/>
    </source>
</evidence>
<dbReference type="PROSITE" id="PS50886">
    <property type="entry name" value="TRBD"/>
    <property type="match status" value="1"/>
</dbReference>
<dbReference type="SUPFAM" id="SSF46955">
    <property type="entry name" value="Putative DNA-binding domain"/>
    <property type="match status" value="1"/>
</dbReference>
<evidence type="ECO:0000256" key="13">
    <source>
        <dbReference type="ARBA" id="ARBA00023146"/>
    </source>
</evidence>
<dbReference type="FunFam" id="2.40.50.140:FF:000045">
    <property type="entry name" value="Phenylalanine--tRNA ligase beta subunit"/>
    <property type="match status" value="1"/>
</dbReference>
<feature type="binding site" evidence="15">
    <location>
        <position position="465"/>
    </location>
    <ligand>
        <name>Mg(2+)</name>
        <dbReference type="ChEBI" id="CHEBI:18420"/>
        <note>shared with alpha subunit</note>
    </ligand>
</feature>
<dbReference type="InterPro" id="IPR045060">
    <property type="entry name" value="Phe-tRNA-ligase_IIc_bsu"/>
</dbReference>
<dbReference type="InterPro" id="IPR036690">
    <property type="entry name" value="Fdx_antiC-bd_sf"/>
</dbReference>
<evidence type="ECO:0000256" key="14">
    <source>
        <dbReference type="ARBA" id="ARBA00049255"/>
    </source>
</evidence>
<evidence type="ECO:0000256" key="15">
    <source>
        <dbReference type="HAMAP-Rule" id="MF_00283"/>
    </source>
</evidence>
<feature type="domain" description="B5" evidence="19">
    <location>
        <begin position="402"/>
        <end position="477"/>
    </location>
</feature>
<keyword evidence="7 15" id="KW-0479">Metal-binding</keyword>
<keyword evidence="12 15" id="KW-0648">Protein biosynthesis</keyword>
<dbReference type="InterPro" id="IPR005146">
    <property type="entry name" value="B3/B4_tRNA-bd"/>
</dbReference>
<dbReference type="HAMAP" id="MF_00283">
    <property type="entry name" value="Phe_tRNA_synth_beta1"/>
    <property type="match status" value="1"/>
</dbReference>
<dbReference type="Pfam" id="PF03484">
    <property type="entry name" value="B5"/>
    <property type="match status" value="1"/>
</dbReference>
<dbReference type="PROSITE" id="PS51447">
    <property type="entry name" value="FDX_ACB"/>
    <property type="match status" value="1"/>
</dbReference>
<evidence type="ECO:0000256" key="6">
    <source>
        <dbReference type="ARBA" id="ARBA00022598"/>
    </source>
</evidence>
<feature type="binding site" evidence="15">
    <location>
        <position position="455"/>
    </location>
    <ligand>
        <name>Mg(2+)</name>
        <dbReference type="ChEBI" id="CHEBI:18420"/>
        <note>shared with alpha subunit</note>
    </ligand>
</feature>
<dbReference type="Pfam" id="PF01588">
    <property type="entry name" value="tRNA_bind"/>
    <property type="match status" value="1"/>
</dbReference>
<dbReference type="Proteomes" id="UP000252355">
    <property type="component" value="Unassembled WGS sequence"/>
</dbReference>
<dbReference type="InterPro" id="IPR005147">
    <property type="entry name" value="tRNA_synthase_B5-dom"/>
</dbReference>
<dbReference type="InterPro" id="IPR045864">
    <property type="entry name" value="aa-tRNA-synth_II/BPL/LPL"/>
</dbReference>
<evidence type="ECO:0000259" key="17">
    <source>
        <dbReference type="PROSITE" id="PS50886"/>
    </source>
</evidence>
<dbReference type="SMART" id="SM00896">
    <property type="entry name" value="FDX-ACB"/>
    <property type="match status" value="1"/>
</dbReference>
<evidence type="ECO:0000256" key="12">
    <source>
        <dbReference type="ARBA" id="ARBA00022917"/>
    </source>
</evidence>
<dbReference type="GO" id="GO:0004826">
    <property type="term" value="F:phenylalanine-tRNA ligase activity"/>
    <property type="evidence" value="ECO:0007669"/>
    <property type="project" value="UniProtKB-UniRule"/>
</dbReference>
<dbReference type="SUPFAM" id="SSF56037">
    <property type="entry name" value="PheT/TilS domain"/>
    <property type="match status" value="1"/>
</dbReference>
<comment type="caution">
    <text evidence="20">The sequence shown here is derived from an EMBL/GenBank/DDBJ whole genome shotgun (WGS) entry which is preliminary data.</text>
</comment>
<evidence type="ECO:0000256" key="4">
    <source>
        <dbReference type="ARBA" id="ARBA00022490"/>
    </source>
</evidence>
<dbReference type="SMART" id="SM00874">
    <property type="entry name" value="B5"/>
    <property type="match status" value="1"/>
</dbReference>
<dbReference type="SUPFAM" id="SSF55681">
    <property type="entry name" value="Class II aaRS and biotin synthetases"/>
    <property type="match status" value="1"/>
</dbReference>
<evidence type="ECO:0000313" key="21">
    <source>
        <dbReference type="Proteomes" id="UP000252355"/>
    </source>
</evidence>
<dbReference type="PROSITE" id="PS51483">
    <property type="entry name" value="B5"/>
    <property type="match status" value="1"/>
</dbReference>
<sequence>MNILLSWLRDYIDIQVPPLQIADALMMAGIEVEAIHEPGKHLQKVVVGRILTRAPHPNADKLSLCTVDVGQAAPLQIVCGAPNCDPGAKVPTALVGAVLPSGFEIRVARIRGVESAGMLCSRKELGLGDDHSGLYHLPPEAPVGEDIVKALGMDDVVFTIAITPNRGDALSHLGIARELSALFNLPLHRNSLDDARGDGDIREQTAVTLEEPALCPRYGARIVRDVTVGDSPRWLRERLEKIGIRSINNIVDITNYVMMDIGHPMHAFDLDKLAEQRIVVRRAAAGEKLHCLDGVTRALDPSMLVIADARRPVALAGVMGGEETGVTAATRHVLLEAACFDPVTVRKTAKALAMTTDSSYRFERGTNIDNVPIALNLAARLIRELAGGRPVGGLLDAYPAPPPLRRIMLRTRRVARVLGVDLKPAQIETLLLRLKFEVSREGETLWVGVPPFRHDIEQEADLIEEVARLYGYGNIPATLPTLFSQPVLPTPLQRLTGQVRTAMVDQGFHEIITYSFIPTTIHESLREGPPLAIRNPLSEDQGHLRTSLLWGMIDALTRNIFNDEYDLRFFEIGRVFRPDASGFAREADHLCLGCAGPANPADWRHSKEPFDLYRMKGLLGRLGHLLPVEFEFARGNHPALHPARQLEISCQNRRLGVVGQIHPRFRTNKKLPEEWFVGELDLSALSQLKPRKRLMQPIPAFPAIRRDLAILLPKTATFQDVERIVREAGGEILEKCALFDVYEGKGIDPDKRSLALELRFRAKDRTLKEEEVQPKLEAMISQIATTLGGKLRE</sequence>
<dbReference type="InterPro" id="IPR041616">
    <property type="entry name" value="PheRS_beta_core"/>
</dbReference>
<evidence type="ECO:0000259" key="18">
    <source>
        <dbReference type="PROSITE" id="PS51447"/>
    </source>
</evidence>
<organism evidence="20 21">
    <name type="scientific">Candidatus Ozemobacter sibiricus</name>
    <dbReference type="NCBI Taxonomy" id="2268124"/>
    <lineage>
        <taxon>Bacteria</taxon>
        <taxon>Candidatus Ozemobacteria</taxon>
        <taxon>Candidatus Ozemobacterales</taxon>
        <taxon>Candidatus Ozemobacteraceae</taxon>
        <taxon>Candidatus Ozemobacter</taxon>
    </lineage>
</organism>
<dbReference type="InterPro" id="IPR020825">
    <property type="entry name" value="Phe-tRNA_synthase-like_B3/B4"/>
</dbReference>
<keyword evidence="6 15" id="KW-0436">Ligase</keyword>
<dbReference type="InterPro" id="IPR002547">
    <property type="entry name" value="tRNA-bd_dom"/>
</dbReference>
<dbReference type="InterPro" id="IPR009061">
    <property type="entry name" value="DNA-bd_dom_put_sf"/>
</dbReference>
<dbReference type="InterPro" id="IPR005121">
    <property type="entry name" value="Fdx_antiC-bd"/>
</dbReference>
<evidence type="ECO:0000256" key="1">
    <source>
        <dbReference type="ARBA" id="ARBA00004496"/>
    </source>
</evidence>
<dbReference type="GO" id="GO:0006432">
    <property type="term" value="P:phenylalanyl-tRNA aminoacylation"/>
    <property type="evidence" value="ECO:0007669"/>
    <property type="project" value="UniProtKB-UniRule"/>
</dbReference>
<dbReference type="InterPro" id="IPR004532">
    <property type="entry name" value="Phe-tRNA-ligase_IIc_bsu_bact"/>
</dbReference>
<evidence type="ECO:0000256" key="7">
    <source>
        <dbReference type="ARBA" id="ARBA00022723"/>
    </source>
</evidence>
<dbReference type="Pfam" id="PF03147">
    <property type="entry name" value="FDX-ACB"/>
    <property type="match status" value="1"/>
</dbReference>
<feature type="binding site" evidence="15">
    <location>
        <position position="464"/>
    </location>
    <ligand>
        <name>Mg(2+)</name>
        <dbReference type="ChEBI" id="CHEBI:18420"/>
        <note>shared with alpha subunit</note>
    </ligand>
</feature>
<keyword evidence="10 15" id="KW-0460">Magnesium</keyword>
<dbReference type="Gene3D" id="3.30.930.10">
    <property type="entry name" value="Bira Bifunctional Protein, Domain 2"/>
    <property type="match status" value="1"/>
</dbReference>
<keyword evidence="13 15" id="KW-0030">Aminoacyl-tRNA synthetase</keyword>
<evidence type="ECO:0000256" key="11">
    <source>
        <dbReference type="ARBA" id="ARBA00022884"/>
    </source>
</evidence>
<dbReference type="Gene3D" id="2.40.50.140">
    <property type="entry name" value="Nucleic acid-binding proteins"/>
    <property type="match status" value="1"/>
</dbReference>
<dbReference type="Pfam" id="PF03483">
    <property type="entry name" value="B3_4"/>
    <property type="match status" value="1"/>
</dbReference>
<dbReference type="Gene3D" id="3.50.40.10">
    <property type="entry name" value="Phenylalanyl-trna Synthetase, Chain B, domain 3"/>
    <property type="match status" value="1"/>
</dbReference>
<evidence type="ECO:0000256" key="8">
    <source>
        <dbReference type="ARBA" id="ARBA00022741"/>
    </source>
</evidence>
<dbReference type="Gene3D" id="3.30.70.380">
    <property type="entry name" value="Ferrodoxin-fold anticodon-binding domain"/>
    <property type="match status" value="1"/>
</dbReference>
<comment type="subcellular location">
    <subcellularLocation>
        <location evidence="1 15">Cytoplasm</location>
    </subcellularLocation>
</comment>
<evidence type="ECO:0000256" key="2">
    <source>
        <dbReference type="ARBA" id="ARBA00008653"/>
    </source>
</evidence>
<dbReference type="Gene3D" id="3.30.56.10">
    <property type="match status" value="2"/>
</dbReference>
<comment type="cofactor">
    <cofactor evidence="15">
        <name>Mg(2+)</name>
        <dbReference type="ChEBI" id="CHEBI:18420"/>
    </cofactor>
    <text evidence="15">Binds 2 magnesium ions per tetramer.</text>
</comment>
<keyword evidence="11 16" id="KW-0694">RNA-binding</keyword>
<dbReference type="EC" id="6.1.1.20" evidence="15"/>
<feature type="binding site" evidence="15">
    <location>
        <position position="461"/>
    </location>
    <ligand>
        <name>Mg(2+)</name>
        <dbReference type="ChEBI" id="CHEBI:18420"/>
        <note>shared with alpha subunit</note>
    </ligand>
</feature>
<dbReference type="NCBIfam" id="NF045760">
    <property type="entry name" value="YtpR"/>
    <property type="match status" value="1"/>
</dbReference>
<dbReference type="AlphaFoldDB" id="A0A367ZD96"/>
<dbReference type="InterPro" id="IPR012340">
    <property type="entry name" value="NA-bd_OB-fold"/>
</dbReference>
<dbReference type="GO" id="GO:0000049">
    <property type="term" value="F:tRNA binding"/>
    <property type="evidence" value="ECO:0007669"/>
    <property type="project" value="UniProtKB-UniRule"/>
</dbReference>
<comment type="subunit">
    <text evidence="3 15">Tetramer of two alpha and two beta subunits.</text>
</comment>
<feature type="domain" description="FDX-ACB" evidence="18">
    <location>
        <begin position="699"/>
        <end position="792"/>
    </location>
</feature>
<dbReference type="GO" id="GO:0009328">
    <property type="term" value="C:phenylalanine-tRNA ligase complex"/>
    <property type="evidence" value="ECO:0007669"/>
    <property type="project" value="TreeGrafter"/>
</dbReference>
<proteinExistence type="inferred from homology"/>
<dbReference type="PANTHER" id="PTHR10947">
    <property type="entry name" value="PHENYLALANYL-TRNA SYNTHETASE BETA CHAIN AND LEUCINE-RICH REPEAT-CONTAINING PROTEIN 47"/>
    <property type="match status" value="1"/>
</dbReference>
<keyword evidence="5 16" id="KW-0820">tRNA-binding</keyword>
<dbReference type="PANTHER" id="PTHR10947:SF0">
    <property type="entry name" value="PHENYLALANINE--TRNA LIGASE BETA SUBUNIT"/>
    <property type="match status" value="1"/>
</dbReference>
<keyword evidence="4 15" id="KW-0963">Cytoplasm</keyword>
<evidence type="ECO:0000256" key="10">
    <source>
        <dbReference type="ARBA" id="ARBA00022842"/>
    </source>
</evidence>
<dbReference type="GO" id="GO:0000287">
    <property type="term" value="F:magnesium ion binding"/>
    <property type="evidence" value="ECO:0007669"/>
    <property type="project" value="UniProtKB-UniRule"/>
</dbReference>
<comment type="catalytic activity">
    <reaction evidence="14 15">
        <text>tRNA(Phe) + L-phenylalanine + ATP = L-phenylalanyl-tRNA(Phe) + AMP + diphosphate + H(+)</text>
        <dbReference type="Rhea" id="RHEA:19413"/>
        <dbReference type="Rhea" id="RHEA-COMP:9668"/>
        <dbReference type="Rhea" id="RHEA-COMP:9699"/>
        <dbReference type="ChEBI" id="CHEBI:15378"/>
        <dbReference type="ChEBI" id="CHEBI:30616"/>
        <dbReference type="ChEBI" id="CHEBI:33019"/>
        <dbReference type="ChEBI" id="CHEBI:58095"/>
        <dbReference type="ChEBI" id="CHEBI:78442"/>
        <dbReference type="ChEBI" id="CHEBI:78531"/>
        <dbReference type="ChEBI" id="CHEBI:456215"/>
        <dbReference type="EC" id="6.1.1.20"/>
    </reaction>
</comment>
<dbReference type="NCBIfam" id="TIGR00472">
    <property type="entry name" value="pheT_bact"/>
    <property type="match status" value="1"/>
</dbReference>
<reference evidence="20 21" key="1">
    <citation type="submission" date="2018-05" db="EMBL/GenBank/DDBJ databases">
        <title>A metagenomic window into the 2 km-deep terrestrial subsurface aquifer revealed taxonomically and functionally diverse microbial community comprising novel uncultured bacterial lineages.</title>
        <authorList>
            <person name="Kadnikov V.V."/>
            <person name="Mardanov A.V."/>
            <person name="Beletsky A.V."/>
            <person name="Banks D."/>
            <person name="Pimenov N.V."/>
            <person name="Frank Y.A."/>
            <person name="Karnachuk O.V."/>
            <person name="Ravin N.V."/>
        </authorList>
    </citation>
    <scope>NUCLEOTIDE SEQUENCE [LARGE SCALE GENOMIC DNA]</scope>
    <source>
        <strain evidence="20">BY5</strain>
    </source>
</reference>
<dbReference type="InterPro" id="IPR033714">
    <property type="entry name" value="tRNA_bind_bactPheRS"/>
</dbReference>
<evidence type="ECO:0000313" key="20">
    <source>
        <dbReference type="EMBL" id="RCK75311.1"/>
    </source>
</evidence>
<name>A0A367ZD96_9BACT</name>
<comment type="similarity">
    <text evidence="2 15">Belongs to the phenylalanyl-tRNA synthetase beta subunit family. Type 1 subfamily.</text>
</comment>
<dbReference type="SMART" id="SM00873">
    <property type="entry name" value="B3_4"/>
    <property type="match status" value="1"/>
</dbReference>
<dbReference type="Pfam" id="PF17759">
    <property type="entry name" value="tRNA_synthFbeta"/>
    <property type="match status" value="1"/>
</dbReference>
<dbReference type="FunFam" id="3.30.70.380:FF:000001">
    <property type="entry name" value="Phenylalanine--tRNA ligase beta subunit"/>
    <property type="match status" value="1"/>
</dbReference>
<dbReference type="SUPFAM" id="SSF54991">
    <property type="entry name" value="Anticodon-binding domain of PheRS"/>
    <property type="match status" value="1"/>
</dbReference>
<dbReference type="FunFam" id="3.50.40.10:FF:000001">
    <property type="entry name" value="Phenylalanine--tRNA ligase beta subunit"/>
    <property type="match status" value="1"/>
</dbReference>
<feature type="domain" description="TRNA-binding" evidence="17">
    <location>
        <begin position="39"/>
        <end position="148"/>
    </location>
</feature>
<dbReference type="GO" id="GO:0005524">
    <property type="term" value="F:ATP binding"/>
    <property type="evidence" value="ECO:0007669"/>
    <property type="project" value="UniProtKB-UniRule"/>
</dbReference>
<protein>
    <recommendedName>
        <fullName evidence="15">Phenylalanine--tRNA ligase beta subunit</fullName>
        <ecNumber evidence="15">6.1.1.20</ecNumber>
    </recommendedName>
    <alternativeName>
        <fullName evidence="15">Phenylalanyl-tRNA synthetase beta subunit</fullName>
        <shortName evidence="15">PheRS</shortName>
    </alternativeName>
</protein>
<keyword evidence="8 15" id="KW-0547">Nucleotide-binding</keyword>
<evidence type="ECO:0000256" key="9">
    <source>
        <dbReference type="ARBA" id="ARBA00022840"/>
    </source>
</evidence>
<keyword evidence="9 15" id="KW-0067">ATP-binding</keyword>
<evidence type="ECO:0000256" key="5">
    <source>
        <dbReference type="ARBA" id="ARBA00022555"/>
    </source>
</evidence>
<dbReference type="FunFam" id="3.30.56.10:FF:000002">
    <property type="entry name" value="Phenylalanine--tRNA ligase beta subunit"/>
    <property type="match status" value="1"/>
</dbReference>
<dbReference type="SUPFAM" id="SSF50249">
    <property type="entry name" value="Nucleic acid-binding proteins"/>
    <property type="match status" value="1"/>
</dbReference>
<gene>
    <name evidence="15" type="primary">pheT</name>
    <name evidence="20" type="ORF">OZSIB_3750</name>
</gene>
<evidence type="ECO:0000256" key="3">
    <source>
        <dbReference type="ARBA" id="ARBA00011209"/>
    </source>
</evidence>